<dbReference type="InterPro" id="IPR050121">
    <property type="entry name" value="Cytochrome_P450_monoxygenase"/>
</dbReference>
<dbReference type="EMBL" id="LZKJ01000116">
    <property type="protein sequence ID" value="OBI45937.1"/>
    <property type="molecule type" value="Genomic_DNA"/>
</dbReference>
<name>A0A1A2Z8U5_9MYCO</name>
<proteinExistence type="inferred from homology"/>
<keyword evidence="4" id="KW-0560">Oxidoreductase</keyword>
<feature type="region of interest" description="Disordered" evidence="5">
    <location>
        <begin position="1"/>
        <end position="22"/>
    </location>
</feature>
<dbReference type="PROSITE" id="PS00086">
    <property type="entry name" value="CYTOCHROME_P450"/>
    <property type="match status" value="1"/>
</dbReference>
<keyword evidence="4" id="KW-0503">Monooxygenase</keyword>
<dbReference type="CDD" id="cd11053">
    <property type="entry name" value="CYP110-like"/>
    <property type="match status" value="1"/>
</dbReference>
<evidence type="ECO:0000313" key="6">
    <source>
        <dbReference type="EMBL" id="OBI45937.1"/>
    </source>
</evidence>
<dbReference type="PANTHER" id="PTHR24305:SF166">
    <property type="entry name" value="CYTOCHROME P450 12A4, MITOCHONDRIAL-RELATED"/>
    <property type="match status" value="1"/>
</dbReference>
<dbReference type="InterPro" id="IPR036396">
    <property type="entry name" value="Cyt_P450_sf"/>
</dbReference>
<evidence type="ECO:0000256" key="5">
    <source>
        <dbReference type="SAM" id="MobiDB-lite"/>
    </source>
</evidence>
<evidence type="ECO:0000256" key="3">
    <source>
        <dbReference type="PIRSR" id="PIRSR602401-1"/>
    </source>
</evidence>
<dbReference type="PRINTS" id="PR00385">
    <property type="entry name" value="P450"/>
</dbReference>
<feature type="compositionally biased region" description="Polar residues" evidence="5">
    <location>
        <begin position="1"/>
        <end position="12"/>
    </location>
</feature>
<dbReference type="Proteomes" id="UP000093592">
    <property type="component" value="Unassembled WGS sequence"/>
</dbReference>
<keyword evidence="3 4" id="KW-0408">Iron</keyword>
<protein>
    <submittedName>
        <fullName evidence="6">Cytochrome P450</fullName>
    </submittedName>
</protein>
<dbReference type="PRINTS" id="PR00463">
    <property type="entry name" value="EP450I"/>
</dbReference>
<sequence length="444" mass="49877">MSSAQTEATAAQRTVKIPPGPRIPKTLQGTAFVISRRRTIQQTARRYGDIFTMNVPVYGRTVVVANPQLAKQVFTTNPDDLGNIQPNLSRFFGPGSVFALDGDDHRLRRRLLAPPFHGKSIKNYESIIEEETLRETADWPEGTTFPTLPSMMRITLNAILRAVFGAEGAELDTLRRIFPPWITLGSRLATLPQPSRTYGRYSPWGRLAEYRRQYEDVIDKLIADERADPNFEDRTDVLALMLRSTYEDGSAMSRSDIGDELLTLLSAGHETTASTLGWAFERLSRHPEVLTALVTEAEGDDNELRQATILEVQRNRTVIDLAGRHVYAPAYELGEWVIPRGSSILVSIVQLHTNPDIFPDPERFDPHRFIDSKPSSFAWIPFGGGARRCVGAVFANMEMDVVLRTVLRHFTIATTDAPDEPWHSRGVAFTPKHGGRVVVHRRQH</sequence>
<dbReference type="InterPro" id="IPR017972">
    <property type="entry name" value="Cyt_P450_CS"/>
</dbReference>
<dbReference type="GO" id="GO:0020037">
    <property type="term" value="F:heme binding"/>
    <property type="evidence" value="ECO:0007669"/>
    <property type="project" value="InterPro"/>
</dbReference>
<dbReference type="PANTHER" id="PTHR24305">
    <property type="entry name" value="CYTOCHROME P450"/>
    <property type="match status" value="1"/>
</dbReference>
<organism evidence="6 7">
    <name type="scientific">Mycobacterium kyorinense</name>
    <dbReference type="NCBI Taxonomy" id="487514"/>
    <lineage>
        <taxon>Bacteria</taxon>
        <taxon>Bacillati</taxon>
        <taxon>Actinomycetota</taxon>
        <taxon>Actinomycetes</taxon>
        <taxon>Mycobacteriales</taxon>
        <taxon>Mycobacteriaceae</taxon>
        <taxon>Mycobacterium</taxon>
    </lineage>
</organism>
<gene>
    <name evidence="6" type="ORF">A5707_22415</name>
</gene>
<accession>A0A1A2Z8U5</accession>
<comment type="similarity">
    <text evidence="2 4">Belongs to the cytochrome P450 family.</text>
</comment>
<keyword evidence="3 4" id="KW-0479">Metal-binding</keyword>
<dbReference type="Gene3D" id="1.10.630.10">
    <property type="entry name" value="Cytochrome P450"/>
    <property type="match status" value="1"/>
</dbReference>
<evidence type="ECO:0000256" key="2">
    <source>
        <dbReference type="ARBA" id="ARBA00010617"/>
    </source>
</evidence>
<dbReference type="Pfam" id="PF00067">
    <property type="entry name" value="p450"/>
    <property type="match status" value="1"/>
</dbReference>
<comment type="cofactor">
    <cofactor evidence="1 3">
        <name>heme</name>
        <dbReference type="ChEBI" id="CHEBI:30413"/>
    </cofactor>
</comment>
<evidence type="ECO:0000313" key="7">
    <source>
        <dbReference type="Proteomes" id="UP000093592"/>
    </source>
</evidence>
<dbReference type="InterPro" id="IPR001128">
    <property type="entry name" value="Cyt_P450"/>
</dbReference>
<dbReference type="RefSeq" id="WP_065014756.1">
    <property type="nucleotide sequence ID" value="NZ_LZKJ01000116.1"/>
</dbReference>
<dbReference type="OrthoDB" id="7376058at2"/>
<evidence type="ECO:0000256" key="4">
    <source>
        <dbReference type="RuleBase" id="RU000461"/>
    </source>
</evidence>
<dbReference type="GO" id="GO:0016705">
    <property type="term" value="F:oxidoreductase activity, acting on paired donors, with incorporation or reduction of molecular oxygen"/>
    <property type="evidence" value="ECO:0007669"/>
    <property type="project" value="InterPro"/>
</dbReference>
<keyword evidence="3 4" id="KW-0349">Heme</keyword>
<dbReference type="InterPro" id="IPR002401">
    <property type="entry name" value="Cyt_P450_E_grp-I"/>
</dbReference>
<reference evidence="7" key="1">
    <citation type="submission" date="2016-06" db="EMBL/GenBank/DDBJ databases">
        <authorList>
            <person name="Sutton G."/>
            <person name="Brinkac L."/>
            <person name="Sanka R."/>
            <person name="Adams M."/>
            <person name="Lau E."/>
            <person name="Sam S."/>
            <person name="Sreng N."/>
            <person name="Him V."/>
            <person name="Kerleguer A."/>
            <person name="Cheng S."/>
        </authorList>
    </citation>
    <scope>NUCLEOTIDE SEQUENCE [LARGE SCALE GENOMIC DNA]</scope>
    <source>
        <strain evidence="7">E861</strain>
    </source>
</reference>
<dbReference type="AlphaFoldDB" id="A0A1A2Z8U5"/>
<feature type="binding site" description="axial binding residue" evidence="3">
    <location>
        <position position="389"/>
    </location>
    <ligand>
        <name>heme</name>
        <dbReference type="ChEBI" id="CHEBI:30413"/>
    </ligand>
    <ligandPart>
        <name>Fe</name>
        <dbReference type="ChEBI" id="CHEBI:18248"/>
    </ligandPart>
</feature>
<dbReference type="SUPFAM" id="SSF48264">
    <property type="entry name" value="Cytochrome P450"/>
    <property type="match status" value="1"/>
</dbReference>
<evidence type="ECO:0000256" key="1">
    <source>
        <dbReference type="ARBA" id="ARBA00001971"/>
    </source>
</evidence>
<comment type="caution">
    <text evidence="6">The sequence shown here is derived from an EMBL/GenBank/DDBJ whole genome shotgun (WGS) entry which is preliminary data.</text>
</comment>
<dbReference type="GO" id="GO:0004497">
    <property type="term" value="F:monooxygenase activity"/>
    <property type="evidence" value="ECO:0007669"/>
    <property type="project" value="UniProtKB-KW"/>
</dbReference>
<dbReference type="GO" id="GO:0005506">
    <property type="term" value="F:iron ion binding"/>
    <property type="evidence" value="ECO:0007669"/>
    <property type="project" value="InterPro"/>
</dbReference>